<keyword evidence="13" id="KW-1185">Reference proteome</keyword>
<gene>
    <name evidence="12" type="primary">gspF</name>
    <name evidence="12" type="ORF">NITLEN_50157</name>
</gene>
<keyword evidence="5" id="KW-0997">Cell inner membrane</keyword>
<proteinExistence type="inferred from homology"/>
<evidence type="ECO:0000256" key="10">
    <source>
        <dbReference type="SAM" id="Phobius"/>
    </source>
</evidence>
<evidence type="ECO:0000256" key="3">
    <source>
        <dbReference type="ARBA" id="ARBA00022448"/>
    </source>
</evidence>
<sequence length="404" mass="44051">MAIFTYRVARSDGSIVDGQIEGVEEAAVRGRLESQGLLVFTLHQRSGAVSGQPAPSRSWGKLPLGEFLIFNQEFLALVKSGLPVLRVWELLIERAQHTGFQQALREVRQDIRGGTASSDALATHPTYFPELYIATVKAGEQSGNLPEVLQRYIGYLKLMMALRQKVTKALSYPLFLVLIGVGVIAFLLTFVMPTFVSVYGENAKTLPWATQLLMDVVRHGEAQLIPALLILGAGGLALRAYYATPTGRLTIDRFLLALPLIGPIMVKHHTVQLTRTLGTILAGGTPLVEALHIARGAVSNRWVRVGLDEAESEIREGATLATALERPRILPKLAIEMVSVGEETGSLESMLRDVGDFYEADLDTRLSQVTTWIEPVLLLVMGVLVGAIVIVMYLPVFQMAGTIG</sequence>
<dbReference type="InParanoid" id="A0A330L9Z4"/>
<protein>
    <submittedName>
        <fullName evidence="12">General secretion pathway protein F</fullName>
    </submittedName>
</protein>
<evidence type="ECO:0000313" key="12">
    <source>
        <dbReference type="EMBL" id="SPP66117.1"/>
    </source>
</evidence>
<dbReference type="OrthoDB" id="9805682at2"/>
<evidence type="ECO:0000256" key="7">
    <source>
        <dbReference type="ARBA" id="ARBA00022989"/>
    </source>
</evidence>
<dbReference type="FunFam" id="1.20.81.30:FF:000001">
    <property type="entry name" value="Type II secretion system protein F"/>
    <property type="match status" value="1"/>
</dbReference>
<evidence type="ECO:0000256" key="6">
    <source>
        <dbReference type="ARBA" id="ARBA00022692"/>
    </source>
</evidence>
<evidence type="ECO:0000256" key="9">
    <source>
        <dbReference type="RuleBase" id="RU003923"/>
    </source>
</evidence>
<feature type="transmembrane region" description="Helical" evidence="10">
    <location>
        <begin position="224"/>
        <end position="242"/>
    </location>
</feature>
<dbReference type="InterPro" id="IPR042094">
    <property type="entry name" value="T2SS_GspF_sf"/>
</dbReference>
<comment type="subcellular location">
    <subcellularLocation>
        <location evidence="1">Cell inner membrane</location>
        <topology evidence="1">Multi-pass membrane protein</topology>
    </subcellularLocation>
    <subcellularLocation>
        <location evidence="9">Cell membrane</location>
        <topology evidence="9">Multi-pass membrane protein</topology>
    </subcellularLocation>
</comment>
<comment type="similarity">
    <text evidence="2 9">Belongs to the GSP F family.</text>
</comment>
<feature type="domain" description="Type II secretion system protein GspF" evidence="11">
    <location>
        <begin position="73"/>
        <end position="193"/>
    </location>
</feature>
<feature type="domain" description="Type II secretion system protein GspF" evidence="11">
    <location>
        <begin position="274"/>
        <end position="395"/>
    </location>
</feature>
<evidence type="ECO:0000256" key="5">
    <source>
        <dbReference type="ARBA" id="ARBA00022519"/>
    </source>
</evidence>
<dbReference type="EMBL" id="OUNR01000018">
    <property type="protein sequence ID" value="SPP66117.1"/>
    <property type="molecule type" value="Genomic_DNA"/>
</dbReference>
<accession>A0A330L9Z4</accession>
<evidence type="ECO:0000256" key="1">
    <source>
        <dbReference type="ARBA" id="ARBA00004429"/>
    </source>
</evidence>
<dbReference type="AlphaFoldDB" id="A0A330L9Z4"/>
<reference evidence="13" key="1">
    <citation type="submission" date="2018-04" db="EMBL/GenBank/DDBJ databases">
        <authorList>
            <person name="Lucker S."/>
            <person name="Sakoula D."/>
        </authorList>
    </citation>
    <scope>NUCLEOTIDE SEQUENCE [LARGE SCALE GENOMIC DNA]</scope>
</reference>
<dbReference type="PANTHER" id="PTHR30012:SF7">
    <property type="entry name" value="PROTEIN TRANSPORT PROTEIN HOFC HOMOLOG"/>
    <property type="match status" value="1"/>
</dbReference>
<evidence type="ECO:0000259" key="11">
    <source>
        <dbReference type="Pfam" id="PF00482"/>
    </source>
</evidence>
<feature type="transmembrane region" description="Helical" evidence="10">
    <location>
        <begin position="376"/>
        <end position="396"/>
    </location>
</feature>
<keyword evidence="6 9" id="KW-0812">Transmembrane</keyword>
<dbReference type="Proteomes" id="UP000248168">
    <property type="component" value="Unassembled WGS sequence"/>
</dbReference>
<dbReference type="InterPro" id="IPR001992">
    <property type="entry name" value="T2SS_GspF/T4SS_PilC_CS"/>
</dbReference>
<dbReference type="PROSITE" id="PS00874">
    <property type="entry name" value="T2SP_F"/>
    <property type="match status" value="1"/>
</dbReference>
<dbReference type="PANTHER" id="PTHR30012">
    <property type="entry name" value="GENERAL SECRETION PATHWAY PROTEIN"/>
    <property type="match status" value="1"/>
</dbReference>
<dbReference type="GO" id="GO:0015628">
    <property type="term" value="P:protein secretion by the type II secretion system"/>
    <property type="evidence" value="ECO:0007669"/>
    <property type="project" value="TreeGrafter"/>
</dbReference>
<organism evidence="12 13">
    <name type="scientific">Nitrospira lenta</name>
    <dbReference type="NCBI Taxonomy" id="1436998"/>
    <lineage>
        <taxon>Bacteria</taxon>
        <taxon>Pseudomonadati</taxon>
        <taxon>Nitrospirota</taxon>
        <taxon>Nitrospiria</taxon>
        <taxon>Nitrospirales</taxon>
        <taxon>Nitrospiraceae</taxon>
        <taxon>Nitrospira</taxon>
    </lineage>
</organism>
<dbReference type="GO" id="GO:0005886">
    <property type="term" value="C:plasma membrane"/>
    <property type="evidence" value="ECO:0007669"/>
    <property type="project" value="UniProtKB-SubCell"/>
</dbReference>
<dbReference type="RefSeq" id="WP_121990326.1">
    <property type="nucleotide sequence ID" value="NZ_OUNR01000018.1"/>
</dbReference>
<dbReference type="Gene3D" id="1.20.81.30">
    <property type="entry name" value="Type II secretion system (T2SS), domain F"/>
    <property type="match status" value="2"/>
</dbReference>
<evidence type="ECO:0000313" key="13">
    <source>
        <dbReference type="Proteomes" id="UP000248168"/>
    </source>
</evidence>
<dbReference type="PRINTS" id="PR00812">
    <property type="entry name" value="BCTERIALGSPF"/>
</dbReference>
<dbReference type="InterPro" id="IPR003004">
    <property type="entry name" value="GspF/PilC"/>
</dbReference>
<keyword evidence="8 10" id="KW-0472">Membrane</keyword>
<evidence type="ECO:0000256" key="8">
    <source>
        <dbReference type="ARBA" id="ARBA00023136"/>
    </source>
</evidence>
<name>A0A330L9Z4_9BACT</name>
<feature type="transmembrane region" description="Helical" evidence="10">
    <location>
        <begin position="169"/>
        <end position="192"/>
    </location>
</feature>
<evidence type="ECO:0000256" key="2">
    <source>
        <dbReference type="ARBA" id="ARBA00005745"/>
    </source>
</evidence>
<keyword evidence="3 9" id="KW-0813">Transport</keyword>
<keyword evidence="7 10" id="KW-1133">Transmembrane helix</keyword>
<keyword evidence="4" id="KW-1003">Cell membrane</keyword>
<dbReference type="Pfam" id="PF00482">
    <property type="entry name" value="T2SSF"/>
    <property type="match status" value="2"/>
</dbReference>
<dbReference type="InterPro" id="IPR018076">
    <property type="entry name" value="T2SS_GspF_dom"/>
</dbReference>
<evidence type="ECO:0000256" key="4">
    <source>
        <dbReference type="ARBA" id="ARBA00022475"/>
    </source>
</evidence>